<dbReference type="PANTHER" id="PTHR43133:SF8">
    <property type="entry name" value="RNA POLYMERASE SIGMA FACTOR HI_1459-RELATED"/>
    <property type="match status" value="1"/>
</dbReference>
<feature type="domain" description="RNA polymerase sigma-70 region 2" evidence="7">
    <location>
        <begin position="69"/>
        <end position="134"/>
    </location>
</feature>
<dbReference type="Proteomes" id="UP000886476">
    <property type="component" value="Unassembled WGS sequence"/>
</dbReference>
<dbReference type="Pfam" id="PF08281">
    <property type="entry name" value="Sigma70_r4_2"/>
    <property type="match status" value="1"/>
</dbReference>
<protein>
    <recommendedName>
        <fullName evidence="6">RNA polymerase sigma factor</fullName>
    </recommendedName>
</protein>
<dbReference type="InterPro" id="IPR039425">
    <property type="entry name" value="RNA_pol_sigma-70-like"/>
</dbReference>
<comment type="caution">
    <text evidence="9">The sequence shown here is derived from an EMBL/GenBank/DDBJ whole genome shotgun (WGS) entry which is preliminary data.</text>
</comment>
<dbReference type="NCBIfam" id="TIGR02985">
    <property type="entry name" value="Sig70_bacteroi1"/>
    <property type="match status" value="1"/>
</dbReference>
<evidence type="ECO:0000256" key="1">
    <source>
        <dbReference type="ARBA" id="ARBA00010641"/>
    </source>
</evidence>
<dbReference type="InterPro" id="IPR013324">
    <property type="entry name" value="RNA_pol_sigma_r3/r4-like"/>
</dbReference>
<feature type="domain" description="RNA polymerase sigma factor 70 region 4 type 2" evidence="8">
    <location>
        <begin position="165"/>
        <end position="216"/>
    </location>
</feature>
<dbReference type="CDD" id="cd06171">
    <property type="entry name" value="Sigma70_r4"/>
    <property type="match status" value="1"/>
</dbReference>
<dbReference type="NCBIfam" id="NF009190">
    <property type="entry name" value="PRK12538.1"/>
    <property type="match status" value="1"/>
</dbReference>
<dbReference type="InterPro" id="IPR036388">
    <property type="entry name" value="WH-like_DNA-bd_sf"/>
</dbReference>
<dbReference type="SUPFAM" id="SSF88946">
    <property type="entry name" value="Sigma2 domain of RNA polymerase sigma factors"/>
    <property type="match status" value="1"/>
</dbReference>
<organism evidence="9 10">
    <name type="scientific">Bradyrhizobium aeschynomenes</name>
    <dbReference type="NCBI Taxonomy" id="2734909"/>
    <lineage>
        <taxon>Bacteria</taxon>
        <taxon>Pseudomonadati</taxon>
        <taxon>Pseudomonadota</taxon>
        <taxon>Alphaproteobacteria</taxon>
        <taxon>Hyphomicrobiales</taxon>
        <taxon>Nitrobacteraceae</taxon>
        <taxon>Bradyrhizobium</taxon>
    </lineage>
</organism>
<evidence type="ECO:0000259" key="8">
    <source>
        <dbReference type="Pfam" id="PF08281"/>
    </source>
</evidence>
<proteinExistence type="inferred from homology"/>
<sequence length="234" mass="26207">MSYALDVWAPADGMSSKEPAPVDGATVPWSESASTVPDCAPAGEAAVFDEDKELLDRLATGDEIAFRLLVERHIDRAYAIALRIVGNAADAEDVVQDTMLKVWTHRGRWQHGRAKFSTWLYRVVSNRCIDLRRKPRTENVDVVPEVADGQPDAASVIERAEMSSILEAAMQRLPEQQRIAVIFSYHENMSNGEIAEVMDTTVAAVESLLKRGRQQLREMLRRHERDIRGAFTDC</sequence>
<dbReference type="RefSeq" id="WP_172114870.1">
    <property type="nucleotide sequence ID" value="NZ_JABFDN010000020.1"/>
</dbReference>
<dbReference type="Gene3D" id="1.10.1740.10">
    <property type="match status" value="1"/>
</dbReference>
<keyword evidence="10" id="KW-1185">Reference proteome</keyword>
<dbReference type="InterPro" id="IPR014327">
    <property type="entry name" value="RNA_pol_sigma70_bacteroid"/>
</dbReference>
<evidence type="ECO:0000313" key="10">
    <source>
        <dbReference type="Proteomes" id="UP000886476"/>
    </source>
</evidence>
<keyword evidence="4 6" id="KW-0238">DNA-binding</keyword>
<dbReference type="PROSITE" id="PS01063">
    <property type="entry name" value="SIGMA70_ECF"/>
    <property type="match status" value="1"/>
</dbReference>
<dbReference type="SUPFAM" id="SSF88659">
    <property type="entry name" value="Sigma3 and sigma4 domains of RNA polymerase sigma factors"/>
    <property type="match status" value="1"/>
</dbReference>
<name>A0ABX2CN71_9BRAD</name>
<dbReference type="NCBIfam" id="NF004113">
    <property type="entry name" value="PRK05602.1"/>
    <property type="match status" value="1"/>
</dbReference>
<dbReference type="NCBIfam" id="TIGR02937">
    <property type="entry name" value="sigma70-ECF"/>
    <property type="match status" value="1"/>
</dbReference>
<evidence type="ECO:0000256" key="2">
    <source>
        <dbReference type="ARBA" id="ARBA00023015"/>
    </source>
</evidence>
<keyword evidence="2 6" id="KW-0805">Transcription regulation</keyword>
<dbReference type="PANTHER" id="PTHR43133">
    <property type="entry name" value="RNA POLYMERASE ECF-TYPE SIGMA FACTO"/>
    <property type="match status" value="1"/>
</dbReference>
<evidence type="ECO:0000256" key="4">
    <source>
        <dbReference type="ARBA" id="ARBA00023125"/>
    </source>
</evidence>
<gene>
    <name evidence="9" type="ORF">HL667_31900</name>
</gene>
<evidence type="ECO:0000256" key="3">
    <source>
        <dbReference type="ARBA" id="ARBA00023082"/>
    </source>
</evidence>
<dbReference type="InterPro" id="IPR013325">
    <property type="entry name" value="RNA_pol_sigma_r2"/>
</dbReference>
<dbReference type="InterPro" id="IPR013249">
    <property type="entry name" value="RNA_pol_sigma70_r4_t2"/>
</dbReference>
<dbReference type="EMBL" id="JABFDN010000020">
    <property type="protein sequence ID" value="NPU69646.1"/>
    <property type="molecule type" value="Genomic_DNA"/>
</dbReference>
<evidence type="ECO:0000256" key="5">
    <source>
        <dbReference type="ARBA" id="ARBA00023163"/>
    </source>
</evidence>
<dbReference type="InterPro" id="IPR014284">
    <property type="entry name" value="RNA_pol_sigma-70_dom"/>
</dbReference>
<keyword evidence="5 6" id="KW-0804">Transcription</keyword>
<dbReference type="Gene3D" id="1.10.10.10">
    <property type="entry name" value="Winged helix-like DNA-binding domain superfamily/Winged helix DNA-binding domain"/>
    <property type="match status" value="1"/>
</dbReference>
<evidence type="ECO:0000259" key="7">
    <source>
        <dbReference type="Pfam" id="PF04542"/>
    </source>
</evidence>
<dbReference type="InterPro" id="IPR000838">
    <property type="entry name" value="RNA_pol_sigma70_ECF_CS"/>
</dbReference>
<evidence type="ECO:0000256" key="6">
    <source>
        <dbReference type="RuleBase" id="RU000716"/>
    </source>
</evidence>
<accession>A0ABX2CN71</accession>
<evidence type="ECO:0000313" key="9">
    <source>
        <dbReference type="EMBL" id="NPU69646.1"/>
    </source>
</evidence>
<dbReference type="InterPro" id="IPR007627">
    <property type="entry name" value="RNA_pol_sigma70_r2"/>
</dbReference>
<comment type="similarity">
    <text evidence="1 6">Belongs to the sigma-70 factor family. ECF subfamily.</text>
</comment>
<dbReference type="Pfam" id="PF04542">
    <property type="entry name" value="Sigma70_r2"/>
    <property type="match status" value="1"/>
</dbReference>
<reference evidence="9" key="1">
    <citation type="submission" date="2020-05" db="EMBL/GenBank/DDBJ databases">
        <title>Nod-independent and nitrogen-fixing Bradyrhizobium aeschynomene sp. nov. isolated from nodules of Aeschynomene indica.</title>
        <authorList>
            <person name="Zhang Z."/>
        </authorList>
    </citation>
    <scope>NUCLEOTIDE SEQUENCE</scope>
    <source>
        <strain evidence="9">83012</strain>
    </source>
</reference>
<keyword evidence="3 6" id="KW-0731">Sigma factor</keyword>